<comment type="caution">
    <text evidence="1">The sequence shown here is derived from an EMBL/GenBank/DDBJ whole genome shotgun (WGS) entry which is preliminary data.</text>
</comment>
<evidence type="ECO:0000313" key="1">
    <source>
        <dbReference type="EMBL" id="PXF57267.1"/>
    </source>
</evidence>
<accession>A0AC61KYP2</accession>
<dbReference type="Proteomes" id="UP000248329">
    <property type="component" value="Unassembled WGS sequence"/>
</dbReference>
<evidence type="ECO:0000313" key="2">
    <source>
        <dbReference type="Proteomes" id="UP000248329"/>
    </source>
</evidence>
<reference evidence="1" key="1">
    <citation type="submission" date="2018-01" db="EMBL/GenBank/DDBJ databases">
        <authorList>
            <person name="Krukenberg V."/>
        </authorList>
    </citation>
    <scope>NUCLEOTIDE SEQUENCE</scope>
    <source>
        <strain evidence="1">E20ANME2</strain>
    </source>
</reference>
<gene>
    <name evidence="1" type="ORF">C4B59_15550</name>
</gene>
<organism evidence="1 2">
    <name type="scientific">Candidatus Methanogaster sp</name>
    <dbReference type="NCBI Taxonomy" id="3386292"/>
    <lineage>
        <taxon>Archaea</taxon>
        <taxon>Methanobacteriati</taxon>
        <taxon>Methanobacteriota</taxon>
        <taxon>Stenosarchaea group</taxon>
        <taxon>Methanomicrobia</taxon>
        <taxon>Methanosarcinales</taxon>
        <taxon>ANME-2 cluster</taxon>
        <taxon>Candidatus Methanogasteraceae</taxon>
        <taxon>Candidatus Methanogaster</taxon>
    </lineage>
</organism>
<protein>
    <submittedName>
        <fullName evidence="1">Precorrin-2 oxidase</fullName>
    </submittedName>
</protein>
<proteinExistence type="predicted"/>
<dbReference type="EMBL" id="PQXF01000065">
    <property type="protein sequence ID" value="PXF57267.1"/>
    <property type="molecule type" value="Genomic_DNA"/>
</dbReference>
<sequence>MSGFLPLFIDLCDRKVVIIGGGSVGERKAALFGRYAKTVVVSFEFTERLMGLEDIELITMDEKLDDDTFTELIEDAFLVIPATDDSAYNEHLSAIASRHGVLVNRVDDLGDVIIPSVIARGDVVIGISTLAHSPALSRYIRGRIEEVITPAYADMARLQSEVREYLKGRIPDQGARQQVLWAILEDETVWEYLGTSYEQAFGQAMLHCEDVI</sequence>
<name>A0AC61KYP2_9EURY</name>